<comment type="caution">
    <text evidence="2">The sequence shown here is derived from an EMBL/GenBank/DDBJ whole genome shotgun (WGS) entry which is preliminary data.</text>
</comment>
<evidence type="ECO:0000313" key="3">
    <source>
        <dbReference type="Proteomes" id="UP000244978"/>
    </source>
</evidence>
<accession>A0A2U1T1S7</accession>
<evidence type="ECO:0000259" key="1">
    <source>
        <dbReference type="Pfam" id="PF01381"/>
    </source>
</evidence>
<evidence type="ECO:0000313" key="2">
    <source>
        <dbReference type="EMBL" id="PWB97818.1"/>
    </source>
</evidence>
<dbReference type="Gene3D" id="1.10.260.40">
    <property type="entry name" value="lambda repressor-like DNA-binding domains"/>
    <property type="match status" value="1"/>
</dbReference>
<gene>
    <name evidence="2" type="ORF">DF220_08225</name>
</gene>
<dbReference type="AlphaFoldDB" id="A0A2U1T1S7"/>
<name>A0A2U1T1S7_9MICO</name>
<proteinExistence type="predicted"/>
<keyword evidence="3" id="KW-1185">Reference proteome</keyword>
<dbReference type="InterPro" id="IPR001387">
    <property type="entry name" value="Cro/C1-type_HTH"/>
</dbReference>
<dbReference type="RefSeq" id="WP_108997706.1">
    <property type="nucleotide sequence ID" value="NZ_QEEX01000001.1"/>
</dbReference>
<organism evidence="2 3">
    <name type="scientific">Homoserinimonas hongtaonis</name>
    <dbReference type="NCBI Taxonomy" id="2079791"/>
    <lineage>
        <taxon>Bacteria</taxon>
        <taxon>Bacillati</taxon>
        <taxon>Actinomycetota</taxon>
        <taxon>Actinomycetes</taxon>
        <taxon>Micrococcales</taxon>
        <taxon>Microbacteriaceae</taxon>
        <taxon>Homoserinimonas</taxon>
    </lineage>
</organism>
<protein>
    <recommendedName>
        <fullName evidence="1">HTH cro/C1-type domain-containing protein</fullName>
    </recommendedName>
</protein>
<sequence length="96" mass="10373">MARPARLTPRELIPGWPDVESIEPIGEVARLFALNLRGAIGSKSLREAAAATGVDHSTILAILQGRAWPDLFTLAKLEHGLQADLWPGRAKADDHS</sequence>
<dbReference type="InterPro" id="IPR010982">
    <property type="entry name" value="Lambda_DNA-bd_dom_sf"/>
</dbReference>
<dbReference type="EMBL" id="QEEX01000001">
    <property type="protein sequence ID" value="PWB97818.1"/>
    <property type="molecule type" value="Genomic_DNA"/>
</dbReference>
<dbReference type="CDD" id="cd00093">
    <property type="entry name" value="HTH_XRE"/>
    <property type="match status" value="1"/>
</dbReference>
<dbReference type="SUPFAM" id="SSF47413">
    <property type="entry name" value="lambda repressor-like DNA-binding domains"/>
    <property type="match status" value="1"/>
</dbReference>
<dbReference type="GO" id="GO:0003677">
    <property type="term" value="F:DNA binding"/>
    <property type="evidence" value="ECO:0007669"/>
    <property type="project" value="InterPro"/>
</dbReference>
<reference evidence="3" key="1">
    <citation type="submission" date="2018-04" db="EMBL/GenBank/DDBJ databases">
        <authorList>
            <person name="Liu S."/>
            <person name="Wang Z."/>
            <person name="Li J."/>
        </authorList>
    </citation>
    <scope>NUCLEOTIDE SEQUENCE [LARGE SCALE GENOMIC DNA]</scope>
    <source>
        <strain evidence="3">S1194</strain>
    </source>
</reference>
<feature type="domain" description="HTH cro/C1-type" evidence="1">
    <location>
        <begin position="44"/>
        <end position="82"/>
    </location>
</feature>
<dbReference type="Pfam" id="PF01381">
    <property type="entry name" value="HTH_3"/>
    <property type="match status" value="1"/>
</dbReference>
<dbReference type="Proteomes" id="UP000244978">
    <property type="component" value="Unassembled WGS sequence"/>
</dbReference>